<organism evidence="1 2">
    <name type="scientific">Leptospira wolffii</name>
    <dbReference type="NCBI Taxonomy" id="409998"/>
    <lineage>
        <taxon>Bacteria</taxon>
        <taxon>Pseudomonadati</taxon>
        <taxon>Spirochaetota</taxon>
        <taxon>Spirochaetia</taxon>
        <taxon>Leptospirales</taxon>
        <taxon>Leptospiraceae</taxon>
        <taxon>Leptospira</taxon>
    </lineage>
</organism>
<feature type="non-terminal residue" evidence="1">
    <location>
        <position position="345"/>
    </location>
</feature>
<dbReference type="Proteomes" id="UP000231912">
    <property type="component" value="Unassembled WGS sequence"/>
</dbReference>
<comment type="caution">
    <text evidence="1">The sequence shown here is derived from an EMBL/GenBank/DDBJ whole genome shotgun (WGS) entry which is preliminary data.</text>
</comment>
<dbReference type="RefSeq" id="WP_165783181.1">
    <property type="nucleotide sequence ID" value="NZ_NPDT01000025.1"/>
</dbReference>
<sequence length="345" mass="36834">TLFMKICDITAGCSPVGSAPTAVNTVASAPITGVFDAKVYNGRIVFIWESNDKIYIRAYDLTTSTFINSGAELLVGSRVTYGSFSDISLALSNGRAMVVWNDITYTPIDGTAYTNGRIFQIDGSTITAVGPAFSVYVAGAVNGAQISRVQASASGTGKVLISFWNSYSNLLDSFFQHRYIIYDLTTGLPTTGSIGLFSAHGGVHNNAGTLKVHTTQDRGVVIAQASSNIGIAYGINLETGALLTGGAQAFDSSGIGSYKSTLVNDSVYISFSIGKNIFFRVFQMNEGLFKYSSKIQVNSTGATATSRQPGQTTYYNNNVVTLWEHTENGLTTIRGRMIDIGSQYN</sequence>
<dbReference type="AlphaFoldDB" id="A0A2M9Z6H4"/>
<reference evidence="1 2" key="1">
    <citation type="submission" date="2017-07" db="EMBL/GenBank/DDBJ databases">
        <title>Leptospira spp. isolated from tropical soils.</title>
        <authorList>
            <person name="Thibeaux R."/>
            <person name="Iraola G."/>
            <person name="Ferres I."/>
            <person name="Bierque E."/>
            <person name="Girault D."/>
            <person name="Soupe-Gilbert M.-E."/>
            <person name="Picardeau M."/>
            <person name="Goarant C."/>
        </authorList>
    </citation>
    <scope>NUCLEOTIDE SEQUENCE [LARGE SCALE GENOMIC DNA]</scope>
    <source>
        <strain evidence="1 2">FH2-C-A2</strain>
    </source>
</reference>
<evidence type="ECO:0000313" key="2">
    <source>
        <dbReference type="Proteomes" id="UP000231912"/>
    </source>
</evidence>
<protein>
    <submittedName>
        <fullName evidence="1">Uncharacterized protein</fullName>
    </submittedName>
</protein>
<dbReference type="EMBL" id="NPDT01000025">
    <property type="protein sequence ID" value="PJZ64036.1"/>
    <property type="molecule type" value="Genomic_DNA"/>
</dbReference>
<name>A0A2M9Z6H4_9LEPT</name>
<gene>
    <name evidence="1" type="ORF">CH371_20260</name>
</gene>
<accession>A0A2M9Z6H4</accession>
<feature type="non-terminal residue" evidence="1">
    <location>
        <position position="1"/>
    </location>
</feature>
<evidence type="ECO:0000313" key="1">
    <source>
        <dbReference type="EMBL" id="PJZ64036.1"/>
    </source>
</evidence>
<proteinExistence type="predicted"/>